<comment type="caution">
    <text evidence="2">The sequence shown here is derived from an EMBL/GenBank/DDBJ whole genome shotgun (WGS) entry which is preliminary data.</text>
</comment>
<sequence length="89" mass="9389">MLALSVVEFEVTTVTEIVVQHSRSSSRASVESPAAAGGPGYEYAAGFDNRRSRAATPSSGDPMGDEDRTAIDSAETQGKVTNPFRRGRA</sequence>
<dbReference type="Proteomes" id="UP001321473">
    <property type="component" value="Unassembled WGS sequence"/>
</dbReference>
<evidence type="ECO:0000256" key="1">
    <source>
        <dbReference type="SAM" id="MobiDB-lite"/>
    </source>
</evidence>
<reference evidence="2 3" key="1">
    <citation type="journal article" date="2023" name="Arcadia Sci">
        <title>De novo assembly of a long-read Amblyomma americanum tick genome.</title>
        <authorList>
            <person name="Chou S."/>
            <person name="Poskanzer K.E."/>
            <person name="Rollins M."/>
            <person name="Thuy-Boun P.S."/>
        </authorList>
    </citation>
    <scope>NUCLEOTIDE SEQUENCE [LARGE SCALE GENOMIC DNA]</scope>
    <source>
        <strain evidence="2">F_SG_1</strain>
        <tissue evidence="2">Salivary glands</tissue>
    </source>
</reference>
<accession>A0AAQ4EHD1</accession>
<proteinExistence type="predicted"/>
<gene>
    <name evidence="2" type="ORF">V5799_011272</name>
</gene>
<feature type="region of interest" description="Disordered" evidence="1">
    <location>
        <begin position="20"/>
        <end position="89"/>
    </location>
</feature>
<evidence type="ECO:0000313" key="3">
    <source>
        <dbReference type="Proteomes" id="UP001321473"/>
    </source>
</evidence>
<dbReference type="EMBL" id="JARKHS020015722">
    <property type="protein sequence ID" value="KAK8774195.1"/>
    <property type="molecule type" value="Genomic_DNA"/>
</dbReference>
<name>A0AAQ4EHD1_AMBAM</name>
<protein>
    <submittedName>
        <fullName evidence="2">Uncharacterized protein</fullName>
    </submittedName>
</protein>
<feature type="compositionally biased region" description="Low complexity" evidence="1">
    <location>
        <begin position="20"/>
        <end position="46"/>
    </location>
</feature>
<keyword evidence="3" id="KW-1185">Reference proteome</keyword>
<organism evidence="2 3">
    <name type="scientific">Amblyomma americanum</name>
    <name type="common">Lone star tick</name>
    <dbReference type="NCBI Taxonomy" id="6943"/>
    <lineage>
        <taxon>Eukaryota</taxon>
        <taxon>Metazoa</taxon>
        <taxon>Ecdysozoa</taxon>
        <taxon>Arthropoda</taxon>
        <taxon>Chelicerata</taxon>
        <taxon>Arachnida</taxon>
        <taxon>Acari</taxon>
        <taxon>Parasitiformes</taxon>
        <taxon>Ixodida</taxon>
        <taxon>Ixodoidea</taxon>
        <taxon>Ixodidae</taxon>
        <taxon>Amblyomminae</taxon>
        <taxon>Amblyomma</taxon>
    </lineage>
</organism>
<evidence type="ECO:0000313" key="2">
    <source>
        <dbReference type="EMBL" id="KAK8774195.1"/>
    </source>
</evidence>
<dbReference type="AlphaFoldDB" id="A0AAQ4EHD1"/>